<organism evidence="1 2">
    <name type="scientific">Aspergillus melleus</name>
    <dbReference type="NCBI Taxonomy" id="138277"/>
    <lineage>
        <taxon>Eukaryota</taxon>
        <taxon>Fungi</taxon>
        <taxon>Dikarya</taxon>
        <taxon>Ascomycota</taxon>
        <taxon>Pezizomycotina</taxon>
        <taxon>Eurotiomycetes</taxon>
        <taxon>Eurotiomycetidae</taxon>
        <taxon>Eurotiales</taxon>
        <taxon>Aspergillaceae</taxon>
        <taxon>Aspergillus</taxon>
        <taxon>Aspergillus subgen. Circumdati</taxon>
    </lineage>
</organism>
<sequence>MASKAKKEWLCIIPDKPNALERRLEVRPKHFEGVKGFVSSGKLLVGGAMFESHPVEGETPPFKGSMLVYAASDLEEVKEIIKSDVYASSGVWDVEKAQIIPWQYVSAVREPMP</sequence>
<accession>A0ACC3BDU1</accession>
<proteinExistence type="predicted"/>
<protein>
    <submittedName>
        <fullName evidence="1">Uncharacterized protein</fullName>
    </submittedName>
</protein>
<comment type="caution">
    <text evidence="1">The sequence shown here is derived from an EMBL/GenBank/DDBJ whole genome shotgun (WGS) entry which is preliminary data.</text>
</comment>
<reference evidence="1 2" key="1">
    <citation type="journal article" date="2023" name="ACS Omega">
        <title>Identification of the Neoaspergillic Acid Biosynthesis Gene Cluster by Establishing an In Vitro CRISPR-Ribonucleoprotein Genetic System in Aspergillus melleus.</title>
        <authorList>
            <person name="Yuan B."/>
            <person name="Grau M.F."/>
            <person name="Murata R.M."/>
            <person name="Torok T."/>
            <person name="Venkateswaran K."/>
            <person name="Stajich J.E."/>
            <person name="Wang C.C.C."/>
        </authorList>
    </citation>
    <scope>NUCLEOTIDE SEQUENCE [LARGE SCALE GENOMIC DNA]</scope>
    <source>
        <strain evidence="1 2">IMV 1140</strain>
    </source>
</reference>
<gene>
    <name evidence="1" type="ORF">N8T08_008702</name>
</gene>
<evidence type="ECO:0000313" key="2">
    <source>
        <dbReference type="Proteomes" id="UP001177260"/>
    </source>
</evidence>
<name>A0ACC3BDU1_9EURO</name>
<evidence type="ECO:0000313" key="1">
    <source>
        <dbReference type="EMBL" id="KAK1148817.1"/>
    </source>
</evidence>
<dbReference type="EMBL" id="JAOPJF010000006">
    <property type="protein sequence ID" value="KAK1148817.1"/>
    <property type="molecule type" value="Genomic_DNA"/>
</dbReference>
<keyword evidence="2" id="KW-1185">Reference proteome</keyword>
<dbReference type="Proteomes" id="UP001177260">
    <property type="component" value="Unassembled WGS sequence"/>
</dbReference>